<keyword evidence="11" id="KW-1185">Reference proteome</keyword>
<keyword evidence="5" id="KW-0597">Phosphoprotein</keyword>
<dbReference type="EMBL" id="UZAL01046457">
    <property type="protein sequence ID" value="VDP84245.1"/>
    <property type="molecule type" value="Genomic_DNA"/>
</dbReference>
<dbReference type="FunFam" id="1.20.58.60:FF:000007">
    <property type="entry name" value="Spectrin alpha chain non-erythrocytic 1"/>
    <property type="match status" value="1"/>
</dbReference>
<evidence type="ECO:0000256" key="5">
    <source>
        <dbReference type="ARBA" id="ARBA00022553"/>
    </source>
</evidence>
<evidence type="ECO:0000256" key="4">
    <source>
        <dbReference type="ARBA" id="ARBA00022490"/>
    </source>
</evidence>
<sequence>MRDCEQAEDWMAIREASLAGDDVDGNKVDALIKKHEDFNRAITLQEVKIQSLMANADKLLEADHYDANAIEAKRGEVLNRWTHLKNAMIDNRSRLGDVQTLQAFIRDADEMELWINEKMQFTMDEPYKDPTTNIQAKHQKHQAFEAELAANAERLQGILAAGQRLKQKNQCMGQESAVEERIAKLANQWDNLVNRSHEKSEKLQEANRQAAYNAGIKDIEFWLGEMETSLVSPDHGRDSASVDSLLSKHQSFPDRCYYLDVVVGLAYRDEATELYWLEQPFLKVLPCQTSQLKSDKSKTNKPKVRRRSRTADCTEV</sequence>
<dbReference type="Pfam" id="PF00435">
    <property type="entry name" value="Spectrin"/>
    <property type="match status" value="3"/>
</dbReference>
<keyword evidence="4" id="KW-0963">Cytoplasm</keyword>
<organism evidence="10 11">
    <name type="scientific">Schistosoma mattheei</name>
    <dbReference type="NCBI Taxonomy" id="31246"/>
    <lineage>
        <taxon>Eukaryota</taxon>
        <taxon>Metazoa</taxon>
        <taxon>Spiralia</taxon>
        <taxon>Lophotrochozoa</taxon>
        <taxon>Platyhelminthes</taxon>
        <taxon>Trematoda</taxon>
        <taxon>Digenea</taxon>
        <taxon>Strigeidida</taxon>
        <taxon>Schistosomatoidea</taxon>
        <taxon>Schistosomatidae</taxon>
        <taxon>Schistosoma</taxon>
    </lineage>
</organism>
<proteinExistence type="inferred from homology"/>
<evidence type="ECO:0000313" key="10">
    <source>
        <dbReference type="EMBL" id="VDP84245.1"/>
    </source>
</evidence>
<accession>A0A3P8I4I6</accession>
<dbReference type="Gene3D" id="1.20.58.60">
    <property type="match status" value="3"/>
</dbReference>
<dbReference type="SUPFAM" id="SSF46966">
    <property type="entry name" value="Spectrin repeat"/>
    <property type="match status" value="2"/>
</dbReference>
<dbReference type="SMART" id="SM00150">
    <property type="entry name" value="SPEC"/>
    <property type="match status" value="2"/>
</dbReference>
<dbReference type="PANTHER" id="PTHR11915">
    <property type="entry name" value="SPECTRIN/FILAMIN RELATED CYTOSKELETAL PROTEIN"/>
    <property type="match status" value="1"/>
</dbReference>
<evidence type="ECO:0000313" key="11">
    <source>
        <dbReference type="Proteomes" id="UP000269396"/>
    </source>
</evidence>
<comment type="subcellular location">
    <subcellularLocation>
        <location evidence="1">Cytoplasm</location>
        <location evidence="1">Cytoskeleton</location>
    </subcellularLocation>
</comment>
<dbReference type="FunFam" id="1.20.58.60:FF:000020">
    <property type="entry name" value="Spectrin alpha chain, non-erythrocytic 1"/>
    <property type="match status" value="1"/>
</dbReference>
<evidence type="ECO:0000256" key="2">
    <source>
        <dbReference type="ARBA" id="ARBA00006826"/>
    </source>
</evidence>
<feature type="region of interest" description="Disordered" evidence="9">
    <location>
        <begin position="291"/>
        <end position="316"/>
    </location>
</feature>
<dbReference type="InterPro" id="IPR018159">
    <property type="entry name" value="Spectrin/alpha-actinin"/>
</dbReference>
<evidence type="ECO:0000256" key="6">
    <source>
        <dbReference type="ARBA" id="ARBA00022737"/>
    </source>
</evidence>
<dbReference type="AlphaFoldDB" id="A0A3P8I4I6"/>
<comment type="similarity">
    <text evidence="2">Belongs to the spectrin family.</text>
</comment>
<dbReference type="Proteomes" id="UP000269396">
    <property type="component" value="Unassembled WGS sequence"/>
</dbReference>
<gene>
    <name evidence="10" type="ORF">SMTD_LOCUS21149</name>
</gene>
<evidence type="ECO:0000256" key="8">
    <source>
        <dbReference type="ARBA" id="ARBA00023212"/>
    </source>
</evidence>
<dbReference type="GO" id="GO:0005737">
    <property type="term" value="C:cytoplasm"/>
    <property type="evidence" value="ECO:0007669"/>
    <property type="project" value="UniProtKB-ARBA"/>
</dbReference>
<keyword evidence="6" id="KW-0677">Repeat</keyword>
<keyword evidence="7" id="KW-0009">Actin-binding</keyword>
<feature type="compositionally biased region" description="Basic residues" evidence="9">
    <location>
        <begin position="299"/>
        <end position="308"/>
    </location>
</feature>
<protein>
    <submittedName>
        <fullName evidence="10">Uncharacterized protein</fullName>
    </submittedName>
</protein>
<evidence type="ECO:0000256" key="3">
    <source>
        <dbReference type="ARBA" id="ARBA00022467"/>
    </source>
</evidence>
<keyword evidence="8" id="KW-0206">Cytoskeleton</keyword>
<dbReference type="GO" id="GO:0051693">
    <property type="term" value="P:actin filament capping"/>
    <property type="evidence" value="ECO:0007669"/>
    <property type="project" value="UniProtKB-KW"/>
</dbReference>
<name>A0A3P8I4I6_9TREM</name>
<dbReference type="CDD" id="cd00176">
    <property type="entry name" value="SPEC"/>
    <property type="match status" value="1"/>
</dbReference>
<dbReference type="GO" id="GO:0003779">
    <property type="term" value="F:actin binding"/>
    <property type="evidence" value="ECO:0007669"/>
    <property type="project" value="UniProtKB-KW"/>
</dbReference>
<keyword evidence="3" id="KW-0117">Actin capping</keyword>
<dbReference type="InterPro" id="IPR002017">
    <property type="entry name" value="Spectrin_repeat"/>
</dbReference>
<dbReference type="GO" id="GO:0005856">
    <property type="term" value="C:cytoskeleton"/>
    <property type="evidence" value="ECO:0007669"/>
    <property type="project" value="UniProtKB-SubCell"/>
</dbReference>
<evidence type="ECO:0000256" key="7">
    <source>
        <dbReference type="ARBA" id="ARBA00023203"/>
    </source>
</evidence>
<reference evidence="10 11" key="1">
    <citation type="submission" date="2018-11" db="EMBL/GenBank/DDBJ databases">
        <authorList>
            <consortium name="Pathogen Informatics"/>
        </authorList>
    </citation>
    <scope>NUCLEOTIDE SEQUENCE [LARGE SCALE GENOMIC DNA]</scope>
    <source>
        <strain>Denwood</strain>
        <strain evidence="11">Zambia</strain>
    </source>
</reference>
<evidence type="ECO:0000256" key="1">
    <source>
        <dbReference type="ARBA" id="ARBA00004245"/>
    </source>
</evidence>
<evidence type="ECO:0000256" key="9">
    <source>
        <dbReference type="SAM" id="MobiDB-lite"/>
    </source>
</evidence>